<proteinExistence type="predicted"/>
<evidence type="ECO:0000313" key="2">
    <source>
        <dbReference type="RefSeq" id="XP_060667289.1"/>
    </source>
</evidence>
<evidence type="ECO:0000313" key="1">
    <source>
        <dbReference type="Proteomes" id="UP001652623"/>
    </source>
</evidence>
<dbReference type="RefSeq" id="XP_060667289.1">
    <property type="nucleotide sequence ID" value="XM_060811306.1"/>
</dbReference>
<keyword evidence="1" id="KW-1185">Reference proteome</keyword>
<dbReference type="Proteomes" id="UP001652623">
    <property type="component" value="Chromosome 9"/>
</dbReference>
<dbReference type="PANTHER" id="PTHR14449:SF2">
    <property type="entry name" value="FANCONI ANEMIA GROUP F PROTEIN"/>
    <property type="match status" value="1"/>
</dbReference>
<protein>
    <submittedName>
        <fullName evidence="2">Uncharacterized protein LOC107434233 isoform X2</fullName>
    </submittedName>
</protein>
<gene>
    <name evidence="2" type="primary">LOC107434233</name>
</gene>
<sequence length="386" mass="43873">MTSAPSFPQGFAHLSSATLSTARAFVLAHFIHTLPLRDAHLRVFLMAAIEMDIDELSGAENDCLHTYLNKLKQQNAFINSVPTRRHNDSAIMSENLNLVSEIGKCIGDSFTKYAVQELLKRWFPVSCVLAIEKGLDIVSDKIKYSSWNNFDDNLFKEQLRNEDAPVIVEQLVGFLTWNRWKSKSLTYFLDKRTVRMVSGASMIFSAPKVQWIQVFERLNISTESSDDDFCETVELLLLGCITSRWTYLIEHLMSISYNSKTISEQYQEVFNLLPVRYQAFDSGEETVSLKEIDILEYLTGLLEGQLHQLWKISPALAAIAIPSWSPLFRLYLSEMESQLRGCSSTLRCCSCSEGMEHNDCELAERIWCLYIFHVCGSCQTLCAGSS</sequence>
<name>A0ABM3ZS30_ZIZJJ</name>
<reference evidence="2" key="1">
    <citation type="submission" date="2025-08" db="UniProtKB">
        <authorList>
            <consortium name="RefSeq"/>
        </authorList>
    </citation>
    <scope>IDENTIFICATION</scope>
    <source>
        <tissue evidence="2">Seedling</tissue>
    </source>
</reference>
<dbReference type="PANTHER" id="PTHR14449">
    <property type="entry name" value="FANCONI ANEMIA GROUP F PROTEIN FANCF"/>
    <property type="match status" value="1"/>
</dbReference>
<dbReference type="InterPro" id="IPR035428">
    <property type="entry name" value="FANCF"/>
</dbReference>
<organism evidence="1 2">
    <name type="scientific">Ziziphus jujuba</name>
    <name type="common">Chinese jujube</name>
    <name type="synonym">Ziziphus sativa</name>
    <dbReference type="NCBI Taxonomy" id="326968"/>
    <lineage>
        <taxon>Eukaryota</taxon>
        <taxon>Viridiplantae</taxon>
        <taxon>Streptophyta</taxon>
        <taxon>Embryophyta</taxon>
        <taxon>Tracheophyta</taxon>
        <taxon>Spermatophyta</taxon>
        <taxon>Magnoliopsida</taxon>
        <taxon>eudicotyledons</taxon>
        <taxon>Gunneridae</taxon>
        <taxon>Pentapetalae</taxon>
        <taxon>rosids</taxon>
        <taxon>fabids</taxon>
        <taxon>Rosales</taxon>
        <taxon>Rhamnaceae</taxon>
        <taxon>Paliureae</taxon>
        <taxon>Ziziphus</taxon>
    </lineage>
</organism>
<dbReference type="GeneID" id="107434233"/>
<accession>A0ABM3ZS30</accession>